<keyword evidence="4" id="KW-1185">Reference proteome</keyword>
<name>A0A1I2QKZ4_9FIRM</name>
<accession>A0A1I2QKZ4</accession>
<feature type="domain" description="Saccharopine dehydrogenase NADP binding" evidence="1">
    <location>
        <begin position="16"/>
        <end position="157"/>
    </location>
</feature>
<dbReference type="STRING" id="341036.SAMN05660649_01278"/>
<reference evidence="4" key="1">
    <citation type="submission" date="2016-10" db="EMBL/GenBank/DDBJ databases">
        <authorList>
            <person name="Varghese N."/>
            <person name="Submissions S."/>
        </authorList>
    </citation>
    <scope>NUCLEOTIDE SEQUENCE [LARGE SCALE GENOMIC DNA]</scope>
    <source>
        <strain evidence="4">DSM 17038</strain>
    </source>
</reference>
<evidence type="ECO:0000259" key="1">
    <source>
        <dbReference type="Pfam" id="PF03435"/>
    </source>
</evidence>
<dbReference type="Gene3D" id="3.30.360.10">
    <property type="entry name" value="Dihydrodipicolinate Reductase, domain 2"/>
    <property type="match status" value="1"/>
</dbReference>
<evidence type="ECO:0000259" key="2">
    <source>
        <dbReference type="Pfam" id="PF16653"/>
    </source>
</evidence>
<dbReference type="EMBL" id="FOOX01000003">
    <property type="protein sequence ID" value="SFG28660.1"/>
    <property type="molecule type" value="Genomic_DNA"/>
</dbReference>
<proteinExistence type="predicted"/>
<dbReference type="InterPro" id="IPR005097">
    <property type="entry name" value="Sacchrp_dh_NADP-bd"/>
</dbReference>
<feature type="domain" description="Saccharopine dehydrogenase-like C-terminal" evidence="2">
    <location>
        <begin position="162"/>
        <end position="412"/>
    </location>
</feature>
<organism evidence="3 4">
    <name type="scientific">Desulfotruncus arcticus DSM 17038</name>
    <dbReference type="NCBI Taxonomy" id="1121424"/>
    <lineage>
        <taxon>Bacteria</taxon>
        <taxon>Bacillati</taxon>
        <taxon>Bacillota</taxon>
        <taxon>Clostridia</taxon>
        <taxon>Eubacteriales</taxon>
        <taxon>Desulfallaceae</taxon>
        <taxon>Desulfotruncus</taxon>
    </lineage>
</organism>
<evidence type="ECO:0000313" key="4">
    <source>
        <dbReference type="Proteomes" id="UP000199337"/>
    </source>
</evidence>
<dbReference type="AlphaFoldDB" id="A0A1I2QKZ4"/>
<dbReference type="Pfam" id="PF03435">
    <property type="entry name" value="Sacchrp_dh_NADP"/>
    <property type="match status" value="1"/>
</dbReference>
<dbReference type="SUPFAM" id="SSF51735">
    <property type="entry name" value="NAD(P)-binding Rossmann-fold domains"/>
    <property type="match status" value="1"/>
</dbReference>
<gene>
    <name evidence="3" type="ORF">SAMN05660649_01278</name>
</gene>
<protein>
    <submittedName>
        <fullName evidence="3">Saccharopine dehydrogenase, NADP-dependent</fullName>
    </submittedName>
</protein>
<dbReference type="PANTHER" id="PTHR43796:SF2">
    <property type="entry name" value="CARBOXYNORSPERMIDINE SYNTHASE"/>
    <property type="match status" value="1"/>
</dbReference>
<sequence>MVGKGRIEYGGNEMIVLLLGTGAVGEAYAVLAKIGDPRGEWLEKLVLADYDLERAQKVQARLGDQGRFPAEQVDVTKKEQVVELIQKYQVDLVMNACAQVFNVPIFDGAYEAGCNYMDMAMTLSEINSEDPYHKTGVMLGDYQFACDQAWKDKGQLALLGMGIDPGVSEIFAKYAEKNLFDQIDEIAVRDGSNMEIEGYDFAPSFSIWSVLEECTNPPVYWDEDKGWYTAHPMSGSEIFDFPEGIGSIEVVSVEHEEVINLPRWINKGLKKVSFKIGLGREFVNIIKLLYKLGLTSKELINVKGMEVAPRDVVEACLPNPAELGHQMKGKICVGTLVKGFKDNEPRDVYIYQVADNQVCMNKLNCQAVAAQTACGSIIATELLARKIWRGAGVLPPEAFEPEPFMGLMEKYGFPYRIIDKSTT</sequence>
<dbReference type="InterPro" id="IPR036291">
    <property type="entry name" value="NAD(P)-bd_dom_sf"/>
</dbReference>
<dbReference type="Proteomes" id="UP000199337">
    <property type="component" value="Unassembled WGS sequence"/>
</dbReference>
<dbReference type="InterPro" id="IPR032095">
    <property type="entry name" value="Sacchrp_dh-like_C"/>
</dbReference>
<dbReference type="Pfam" id="PF16653">
    <property type="entry name" value="Sacchrp_dh_C"/>
    <property type="match status" value="1"/>
</dbReference>
<dbReference type="Gene3D" id="3.40.50.720">
    <property type="entry name" value="NAD(P)-binding Rossmann-like Domain"/>
    <property type="match status" value="1"/>
</dbReference>
<dbReference type="PANTHER" id="PTHR43796">
    <property type="entry name" value="CARBOXYNORSPERMIDINE SYNTHASE"/>
    <property type="match status" value="1"/>
</dbReference>
<evidence type="ECO:0000313" key="3">
    <source>
        <dbReference type="EMBL" id="SFG28660.1"/>
    </source>
</evidence>